<gene>
    <name evidence="2" type="ORF">OLC1_LOCUS2353</name>
</gene>
<dbReference type="Proteomes" id="UP001161247">
    <property type="component" value="Chromosome 1"/>
</dbReference>
<sequence length="195" mass="21118">MGISYSSGNSSSNRASVKNDFSFANVVSLSGEWRQYPLPIQASQILDSQPDVFLCNSDSLAFDEFIPKLGSAEFLQPAQIYFVLPVSKLNSRLTGPDMAALAVKASAGIQSYGKNARRGKSKARISPVVVVAEEVHHHRQPPVLQPMSSTPGLQASGSGSARKLQRFSSKRAKMVVRSFKLRLNTIYEGSVLVSS</sequence>
<name>A0AAV1C3D7_OLDCO</name>
<keyword evidence="3" id="KW-1185">Reference proteome</keyword>
<feature type="compositionally biased region" description="Polar residues" evidence="1">
    <location>
        <begin position="146"/>
        <end position="159"/>
    </location>
</feature>
<feature type="region of interest" description="Disordered" evidence="1">
    <location>
        <begin position="140"/>
        <end position="162"/>
    </location>
</feature>
<dbReference type="EMBL" id="OX459118">
    <property type="protein sequence ID" value="CAI9090119.1"/>
    <property type="molecule type" value="Genomic_DNA"/>
</dbReference>
<evidence type="ECO:0000256" key="1">
    <source>
        <dbReference type="SAM" id="MobiDB-lite"/>
    </source>
</evidence>
<dbReference type="InterPro" id="IPR025322">
    <property type="entry name" value="PADRE_dom"/>
</dbReference>
<evidence type="ECO:0000313" key="2">
    <source>
        <dbReference type="EMBL" id="CAI9090119.1"/>
    </source>
</evidence>
<reference evidence="2" key="1">
    <citation type="submission" date="2023-03" db="EMBL/GenBank/DDBJ databases">
        <authorList>
            <person name="Julca I."/>
        </authorList>
    </citation>
    <scope>NUCLEOTIDE SEQUENCE</scope>
</reference>
<dbReference type="AlphaFoldDB" id="A0AAV1C3D7"/>
<dbReference type="Pfam" id="PF14009">
    <property type="entry name" value="PADRE"/>
    <property type="match status" value="1"/>
</dbReference>
<accession>A0AAV1C3D7</accession>
<evidence type="ECO:0000313" key="3">
    <source>
        <dbReference type="Proteomes" id="UP001161247"/>
    </source>
</evidence>
<protein>
    <submittedName>
        <fullName evidence="2">OLC1v1024813C1</fullName>
    </submittedName>
</protein>
<organism evidence="2 3">
    <name type="scientific">Oldenlandia corymbosa var. corymbosa</name>
    <dbReference type="NCBI Taxonomy" id="529605"/>
    <lineage>
        <taxon>Eukaryota</taxon>
        <taxon>Viridiplantae</taxon>
        <taxon>Streptophyta</taxon>
        <taxon>Embryophyta</taxon>
        <taxon>Tracheophyta</taxon>
        <taxon>Spermatophyta</taxon>
        <taxon>Magnoliopsida</taxon>
        <taxon>eudicotyledons</taxon>
        <taxon>Gunneridae</taxon>
        <taxon>Pentapetalae</taxon>
        <taxon>asterids</taxon>
        <taxon>lamiids</taxon>
        <taxon>Gentianales</taxon>
        <taxon>Rubiaceae</taxon>
        <taxon>Rubioideae</taxon>
        <taxon>Spermacoceae</taxon>
        <taxon>Hedyotis-Oldenlandia complex</taxon>
        <taxon>Oldenlandia</taxon>
    </lineage>
</organism>
<dbReference type="PANTHER" id="PTHR33052">
    <property type="entry name" value="DUF4228 DOMAIN PROTEIN-RELATED"/>
    <property type="match status" value="1"/>
</dbReference>
<proteinExistence type="predicted"/>